<organism evidence="3 4">
    <name type="scientific">Leishmania major</name>
    <dbReference type="NCBI Taxonomy" id="5664"/>
    <lineage>
        <taxon>Eukaryota</taxon>
        <taxon>Discoba</taxon>
        <taxon>Euglenozoa</taxon>
        <taxon>Kinetoplastea</taxon>
        <taxon>Metakinetoplastina</taxon>
        <taxon>Trypanosomatida</taxon>
        <taxon>Trypanosomatidae</taxon>
        <taxon>Leishmaniinae</taxon>
        <taxon>Leishmania</taxon>
    </lineage>
</organism>
<feature type="compositionally biased region" description="Basic and acidic residues" evidence="1">
    <location>
        <begin position="31"/>
        <end position="48"/>
    </location>
</feature>
<evidence type="ECO:0000313" key="4">
    <source>
        <dbReference type="Proteomes" id="UP000000542"/>
    </source>
</evidence>
<name>Q4Q8F3_LEIMA</name>
<dbReference type="VEuPathDB" id="TriTrypDB:LMJFC_280018500"/>
<dbReference type="PANTHER" id="PTHR33297">
    <property type="entry name" value="AMASTIN-LIKE SURFACE PROTEIN-LIKE PROTEIN-RELATED"/>
    <property type="match status" value="1"/>
</dbReference>
<dbReference type="VEuPathDB" id="TriTrypDB:LMJLV39_280017900"/>
<keyword evidence="2" id="KW-0472">Membrane</keyword>
<dbReference type="eggNOG" id="ENOG502SKSJ">
    <property type="taxonomic scope" value="Eukaryota"/>
</dbReference>
<reference evidence="3 4" key="1">
    <citation type="journal article" date="2005" name="Science">
        <title>The genome of the kinetoplastid parasite, Leishmania major.</title>
        <authorList>
            <person name="Ivens A.C."/>
            <person name="Peacock C.S."/>
            <person name="Worthey E.A."/>
            <person name="Murphy L."/>
            <person name="Aggarwal G."/>
            <person name="Berriman M."/>
            <person name="Sisk E."/>
            <person name="Rajandream M.A."/>
            <person name="Adlem E."/>
            <person name="Aert R."/>
            <person name="Anupama A."/>
            <person name="Apostolou Z."/>
            <person name="Attipoe P."/>
            <person name="Bason N."/>
            <person name="Bauser C."/>
            <person name="Beck A."/>
            <person name="Beverley S.M."/>
            <person name="Bianchettin G."/>
            <person name="Borzym K."/>
            <person name="Bothe G."/>
            <person name="Bruschi C.V."/>
            <person name="Collins M."/>
            <person name="Cadag E."/>
            <person name="Ciarloni L."/>
            <person name="Clayton C."/>
            <person name="Coulson R.M."/>
            <person name="Cronin A."/>
            <person name="Cruz A.K."/>
            <person name="Davies R.M."/>
            <person name="De Gaudenzi J."/>
            <person name="Dobson D.E."/>
            <person name="Duesterhoeft A."/>
            <person name="Fazelina G."/>
            <person name="Fosker N."/>
            <person name="Frasch A.C."/>
            <person name="Fraser A."/>
            <person name="Fuchs M."/>
            <person name="Gabel C."/>
            <person name="Goble A."/>
            <person name="Goffeau A."/>
            <person name="Harris D."/>
            <person name="Hertz-Fowler C."/>
            <person name="Hilbert H."/>
            <person name="Horn D."/>
            <person name="Huang Y."/>
            <person name="Klages S."/>
            <person name="Knights A."/>
            <person name="Kube M."/>
            <person name="Larke N."/>
            <person name="Litvin L."/>
            <person name="Lord A."/>
            <person name="Louie T."/>
            <person name="Marra M."/>
            <person name="Masuy D."/>
            <person name="Matthews K."/>
            <person name="Michaeli S."/>
            <person name="Mottram J.C."/>
            <person name="Muller-Auer S."/>
            <person name="Munden H."/>
            <person name="Nelson S."/>
            <person name="Norbertczak H."/>
            <person name="Oliver K."/>
            <person name="O'neil S."/>
            <person name="Pentony M."/>
            <person name="Pohl T.M."/>
            <person name="Price C."/>
            <person name="Purnelle B."/>
            <person name="Quail M.A."/>
            <person name="Rabbinowitsch E."/>
            <person name="Reinhardt R."/>
            <person name="Rieger M."/>
            <person name="Rinta J."/>
            <person name="Robben J."/>
            <person name="Robertson L."/>
            <person name="Ruiz J.C."/>
            <person name="Rutter S."/>
            <person name="Saunders D."/>
            <person name="Schafer M."/>
            <person name="Schein J."/>
            <person name="Schwartz D.C."/>
            <person name="Seeger K."/>
            <person name="Seyler A."/>
            <person name="Sharp S."/>
            <person name="Shin H."/>
            <person name="Sivam D."/>
            <person name="Squares R."/>
            <person name="Squares S."/>
            <person name="Tosato V."/>
            <person name="Vogt C."/>
            <person name="Volckaert G."/>
            <person name="Wambutt R."/>
            <person name="Warren T."/>
            <person name="Wedler H."/>
            <person name="Woodward J."/>
            <person name="Zhou S."/>
            <person name="Zimmermann W."/>
            <person name="Smith D.F."/>
            <person name="Blackwell J.M."/>
            <person name="Stuart K.D."/>
            <person name="Barrell B."/>
            <person name="Myler P.J."/>
        </authorList>
    </citation>
    <scope>NUCLEOTIDE SEQUENCE [LARGE SCALE GENOMIC DNA]</scope>
    <source>
        <strain evidence="4">MHOM/IL/81/Friedlin</strain>
    </source>
</reference>
<dbReference type="EMBL" id="FR796424">
    <property type="protein sequence ID" value="CAJ05298.1"/>
    <property type="molecule type" value="Genomic_DNA"/>
</dbReference>
<feature type="transmembrane region" description="Helical" evidence="2">
    <location>
        <begin position="496"/>
        <end position="516"/>
    </location>
</feature>
<feature type="transmembrane region" description="Helical" evidence="2">
    <location>
        <begin position="334"/>
        <end position="355"/>
    </location>
</feature>
<proteinExistence type="predicted"/>
<keyword evidence="2" id="KW-0812">Transmembrane</keyword>
<dbReference type="Proteomes" id="UP000000542">
    <property type="component" value="Chromosome 28"/>
</dbReference>
<keyword evidence="4" id="KW-1185">Reference proteome</keyword>
<sequence length="519" mass="57796">MASSRNRSPSSPSTESSYESQQDQCQQQESYRTEHLETQARSDSDMQKAARQHRAGSSVHHSESGERSQLLTERYRHRVEKASSVWLSGILNGHSYAPRPKKVDEAELSDTAKEELLKERTYTIPRGYKYYVDGLPPVLSPVPQNGFRTALIIHMIFFGIAFVFTLAAACPIPWYRGRNVDVGGVNYNDRLFSLWIAEGGKYPAIRVYAMKHCLLEKQFYQSIAVSTILGCVLSFLSFLISGARLSGRTSYGWILLFSFLAFAWTLCGNAMSISMYYSSRCNAPRFSNTASLAAGFVLSLLAWIFQLGGLLAVVLVTKLNVGPVLKQLRVMDTYYMALLCVSLLFLCVANAGTVWKRSFNTRDVSVVRVTYWHTELIMPNGTSLYYSRGHYRCSAYSKRMKASISFLILSSIALFMAAVLAIPAFLARGCRIASIVFSVITLVFLLISWVTAVAVRYRNSCIGAVNGTMYQYYPGVPSGIHNGLTSFPGYGVQEGLVLPIVAWVIVLGATVLNLRVPWI</sequence>
<feature type="transmembrane region" description="Helical" evidence="2">
    <location>
        <begin position="404"/>
        <end position="426"/>
    </location>
</feature>
<dbReference type="VEuPathDB" id="TriTrypDB:LmjF.28.1130"/>
<dbReference type="OMA" id="WHTELIM"/>
<dbReference type="Pfam" id="PF07344">
    <property type="entry name" value="Amastin"/>
    <property type="match status" value="2"/>
</dbReference>
<evidence type="ECO:0008006" key="5">
    <source>
        <dbReference type="Google" id="ProtNLM"/>
    </source>
</evidence>
<feature type="transmembrane region" description="Helical" evidence="2">
    <location>
        <begin position="151"/>
        <end position="170"/>
    </location>
</feature>
<feature type="compositionally biased region" description="Low complexity" evidence="1">
    <location>
        <begin position="1"/>
        <end position="30"/>
    </location>
</feature>
<feature type="transmembrane region" description="Helical" evidence="2">
    <location>
        <begin position="252"/>
        <end position="277"/>
    </location>
</feature>
<feature type="transmembrane region" description="Helical" evidence="2">
    <location>
        <begin position="289"/>
        <end position="314"/>
    </location>
</feature>
<evidence type="ECO:0000256" key="2">
    <source>
        <dbReference type="SAM" id="Phobius"/>
    </source>
</evidence>
<gene>
    <name evidence="3" type="ORF">LMJF_28_1130</name>
</gene>
<keyword evidence="2" id="KW-1133">Transmembrane helix</keyword>
<feature type="transmembrane region" description="Helical" evidence="2">
    <location>
        <begin position="219"/>
        <end position="240"/>
    </location>
</feature>
<dbReference type="KEGG" id="lma:LMJF_28_1130"/>
<dbReference type="VEuPathDB" id="TriTrypDB:LMJSD75_280017600"/>
<dbReference type="GeneID" id="5653323"/>
<feature type="transmembrane region" description="Helical" evidence="2">
    <location>
        <begin position="432"/>
        <end position="455"/>
    </location>
</feature>
<accession>Q4Q8F3</accession>
<evidence type="ECO:0000313" key="3">
    <source>
        <dbReference type="EMBL" id="CAJ05298.1"/>
    </source>
</evidence>
<dbReference type="InterPro" id="IPR009944">
    <property type="entry name" value="Amastin"/>
</dbReference>
<dbReference type="PANTHER" id="PTHR33297:SF4">
    <property type="entry name" value="AMASTIN"/>
    <property type="match status" value="1"/>
</dbReference>
<protein>
    <recommendedName>
        <fullName evidence="5">Amastin-like protein</fullName>
    </recommendedName>
</protein>
<dbReference type="AlphaFoldDB" id="Q4Q8F3"/>
<dbReference type="InParanoid" id="Q4Q8F3"/>
<reference evidence="3 4" key="2">
    <citation type="journal article" date="2011" name="Genome Res.">
        <title>Chromosome and gene copy number variation allow major structural change between species and strains of Leishmania.</title>
        <authorList>
            <person name="Rogers M.B."/>
            <person name="Hilley J.D."/>
            <person name="Dickens N.J."/>
            <person name="Wilkes J."/>
            <person name="Bates P.A."/>
            <person name="Depledge D.P."/>
            <person name="Harris D."/>
            <person name="Her Y."/>
            <person name="Herzyk P."/>
            <person name="Imamura H."/>
            <person name="Otto T.D."/>
            <person name="Sanders M."/>
            <person name="Seeger K."/>
            <person name="Dujardin J.C."/>
            <person name="Berriman M."/>
            <person name="Smith D.F."/>
            <person name="Hertz-Fowler C."/>
            <person name="Mottram J.C."/>
        </authorList>
    </citation>
    <scope>NUCLEOTIDE SEQUENCE [LARGE SCALE GENOMIC DNA]</scope>
    <source>
        <strain evidence="4">MHOM/IL/81/Friedlin</strain>
    </source>
</reference>
<dbReference type="RefSeq" id="XP_001684395.1">
    <property type="nucleotide sequence ID" value="XM_001684343.1"/>
</dbReference>
<evidence type="ECO:0000256" key="1">
    <source>
        <dbReference type="SAM" id="MobiDB-lite"/>
    </source>
</evidence>
<dbReference type="HOGENOM" id="CLU_525280_0_0_1"/>
<feature type="region of interest" description="Disordered" evidence="1">
    <location>
        <begin position="1"/>
        <end position="69"/>
    </location>
</feature>